<dbReference type="InterPro" id="IPR018117">
    <property type="entry name" value="C5_DNA_meth_AS"/>
</dbReference>
<accession>A0A931DZ19</accession>
<dbReference type="InterPro" id="IPR050390">
    <property type="entry name" value="C5-Methyltransferase"/>
</dbReference>
<feature type="active site" evidence="5">
    <location>
        <position position="77"/>
    </location>
</feature>
<dbReference type="PANTHER" id="PTHR10629:SF52">
    <property type="entry name" value="DNA (CYTOSINE-5)-METHYLTRANSFERASE 1"/>
    <property type="match status" value="1"/>
</dbReference>
<keyword evidence="3 5" id="KW-0949">S-adenosyl-L-methionine</keyword>
<dbReference type="AlphaFoldDB" id="A0A931DZ19"/>
<comment type="similarity">
    <text evidence="5 6">Belongs to the class I-like SAM-binding methyltransferase superfamily. C5-methyltransferase family.</text>
</comment>
<dbReference type="InterPro" id="IPR031303">
    <property type="entry name" value="C5_meth_CS"/>
</dbReference>
<evidence type="ECO:0000256" key="1">
    <source>
        <dbReference type="ARBA" id="ARBA00022603"/>
    </source>
</evidence>
<dbReference type="EMBL" id="JADOUE010000001">
    <property type="protein sequence ID" value="MBG6121313.1"/>
    <property type="molecule type" value="Genomic_DNA"/>
</dbReference>
<dbReference type="Proteomes" id="UP000658613">
    <property type="component" value="Unassembled WGS sequence"/>
</dbReference>
<dbReference type="GO" id="GO:0009307">
    <property type="term" value="P:DNA restriction-modification system"/>
    <property type="evidence" value="ECO:0007669"/>
    <property type="project" value="UniProtKB-KW"/>
</dbReference>
<dbReference type="PRINTS" id="PR00105">
    <property type="entry name" value="C5METTRFRASE"/>
</dbReference>
<keyword evidence="1 5" id="KW-0489">Methyltransferase</keyword>
<evidence type="ECO:0000256" key="2">
    <source>
        <dbReference type="ARBA" id="ARBA00022679"/>
    </source>
</evidence>
<protein>
    <recommendedName>
        <fullName evidence="7">Cytosine-specific methyltransferase</fullName>
        <ecNumber evidence="7">2.1.1.37</ecNumber>
    </recommendedName>
</protein>
<keyword evidence="4" id="KW-0680">Restriction system</keyword>
<reference evidence="8" key="1">
    <citation type="submission" date="2020-11" db="EMBL/GenBank/DDBJ databases">
        <title>Sequencing the genomes of 1000 actinobacteria strains.</title>
        <authorList>
            <person name="Klenk H.-P."/>
        </authorList>
    </citation>
    <scope>NUCLEOTIDE SEQUENCE</scope>
    <source>
        <strain evidence="8">DSM 45632</strain>
    </source>
</reference>
<evidence type="ECO:0000256" key="3">
    <source>
        <dbReference type="ARBA" id="ARBA00022691"/>
    </source>
</evidence>
<dbReference type="PANTHER" id="PTHR10629">
    <property type="entry name" value="CYTOSINE-SPECIFIC METHYLTRANSFERASE"/>
    <property type="match status" value="1"/>
</dbReference>
<dbReference type="Pfam" id="PF00145">
    <property type="entry name" value="DNA_methylase"/>
    <property type="match status" value="1"/>
</dbReference>
<keyword evidence="2 5" id="KW-0808">Transferase</keyword>
<organism evidence="8 9">
    <name type="scientific">Corynebacterium aquatimens</name>
    <dbReference type="NCBI Taxonomy" id="1190508"/>
    <lineage>
        <taxon>Bacteria</taxon>
        <taxon>Bacillati</taxon>
        <taxon>Actinomycetota</taxon>
        <taxon>Actinomycetes</taxon>
        <taxon>Mycobacteriales</taxon>
        <taxon>Corynebacteriaceae</taxon>
        <taxon>Corynebacterium</taxon>
    </lineage>
</organism>
<comment type="catalytic activity">
    <reaction evidence="7">
        <text>a 2'-deoxycytidine in DNA + S-adenosyl-L-methionine = a 5-methyl-2'-deoxycytidine in DNA + S-adenosyl-L-homocysteine + H(+)</text>
        <dbReference type="Rhea" id="RHEA:13681"/>
        <dbReference type="Rhea" id="RHEA-COMP:11369"/>
        <dbReference type="Rhea" id="RHEA-COMP:11370"/>
        <dbReference type="ChEBI" id="CHEBI:15378"/>
        <dbReference type="ChEBI" id="CHEBI:57856"/>
        <dbReference type="ChEBI" id="CHEBI:59789"/>
        <dbReference type="ChEBI" id="CHEBI:85452"/>
        <dbReference type="ChEBI" id="CHEBI:85454"/>
        <dbReference type="EC" id="2.1.1.37"/>
    </reaction>
</comment>
<name>A0A931DZ19_9CORY</name>
<sequence length="351" mass="39582">MSINVVDLFSGAGGISQGFTEASEQFAIVRAIDSDLDAAMTFEQNFQSANVVHADIEDWLQDARIESCDVVVGGPPCQGFSSLGKIDEKKNRLWENYARYVRESQPSYFVMENVPQFAKSPQKAVFETELSNGLLKDYSARTYLVNSADYGTHQLRRRMIILGTRKDRAVLRMPAPLLFEDGFLTVRDAFKDLPPCVTETDLPDRYTERQGVKRPGPFTTKELHLTRRYQEISLRRFSEIPPGGNRFDLPDELLAPCWRKHTSGSGDVMGRLHWDQPSVTIRTEFNKPEKGRYLHPEENRAITHHEAARLMGFPDNYKWVGSKTSIARQIGNAVPIPLARSVGVSVAALFA</sequence>
<dbReference type="SUPFAM" id="SSF53335">
    <property type="entry name" value="S-adenosyl-L-methionine-dependent methyltransferases"/>
    <property type="match status" value="1"/>
</dbReference>
<evidence type="ECO:0000256" key="4">
    <source>
        <dbReference type="ARBA" id="ARBA00022747"/>
    </source>
</evidence>
<dbReference type="GO" id="GO:0003677">
    <property type="term" value="F:DNA binding"/>
    <property type="evidence" value="ECO:0007669"/>
    <property type="project" value="TreeGrafter"/>
</dbReference>
<dbReference type="GO" id="GO:0003886">
    <property type="term" value="F:DNA (cytosine-5-)-methyltransferase activity"/>
    <property type="evidence" value="ECO:0007669"/>
    <property type="project" value="UniProtKB-EC"/>
</dbReference>
<dbReference type="InterPro" id="IPR029063">
    <property type="entry name" value="SAM-dependent_MTases_sf"/>
</dbReference>
<gene>
    <name evidence="8" type="ORF">IW254_000282</name>
</gene>
<dbReference type="GO" id="GO:0044027">
    <property type="term" value="P:negative regulation of gene expression via chromosomal CpG island methylation"/>
    <property type="evidence" value="ECO:0007669"/>
    <property type="project" value="TreeGrafter"/>
</dbReference>
<evidence type="ECO:0000256" key="5">
    <source>
        <dbReference type="PROSITE-ProRule" id="PRU01016"/>
    </source>
</evidence>
<dbReference type="PROSITE" id="PS51679">
    <property type="entry name" value="SAM_MT_C5"/>
    <property type="match status" value="1"/>
</dbReference>
<dbReference type="NCBIfam" id="TIGR00675">
    <property type="entry name" value="dcm"/>
    <property type="match status" value="1"/>
</dbReference>
<dbReference type="PROSITE" id="PS00094">
    <property type="entry name" value="C5_MTASE_1"/>
    <property type="match status" value="1"/>
</dbReference>
<evidence type="ECO:0000313" key="9">
    <source>
        <dbReference type="Proteomes" id="UP000658613"/>
    </source>
</evidence>
<evidence type="ECO:0000313" key="8">
    <source>
        <dbReference type="EMBL" id="MBG6121313.1"/>
    </source>
</evidence>
<dbReference type="RefSeq" id="WP_196823896.1">
    <property type="nucleotide sequence ID" value="NZ_CP046980.1"/>
</dbReference>
<dbReference type="Gene3D" id="3.40.50.150">
    <property type="entry name" value="Vaccinia Virus protein VP39"/>
    <property type="match status" value="1"/>
</dbReference>
<dbReference type="InterPro" id="IPR001525">
    <property type="entry name" value="C5_MeTfrase"/>
</dbReference>
<dbReference type="EC" id="2.1.1.37" evidence="7"/>
<dbReference type="GO" id="GO:0032259">
    <property type="term" value="P:methylation"/>
    <property type="evidence" value="ECO:0007669"/>
    <property type="project" value="UniProtKB-KW"/>
</dbReference>
<dbReference type="Gene3D" id="3.90.120.10">
    <property type="entry name" value="DNA Methylase, subunit A, domain 2"/>
    <property type="match status" value="1"/>
</dbReference>
<dbReference type="PROSITE" id="PS00095">
    <property type="entry name" value="C5_MTASE_2"/>
    <property type="match status" value="1"/>
</dbReference>
<evidence type="ECO:0000256" key="7">
    <source>
        <dbReference type="RuleBase" id="RU000417"/>
    </source>
</evidence>
<evidence type="ECO:0000256" key="6">
    <source>
        <dbReference type="RuleBase" id="RU000416"/>
    </source>
</evidence>
<proteinExistence type="inferred from homology"/>
<keyword evidence="9" id="KW-1185">Reference proteome</keyword>
<comment type="caution">
    <text evidence="8">The sequence shown here is derived from an EMBL/GenBank/DDBJ whole genome shotgun (WGS) entry which is preliminary data.</text>
</comment>